<evidence type="ECO:0000313" key="2">
    <source>
        <dbReference type="EMBL" id="EOB08814.1"/>
    </source>
</evidence>
<name>R0LST3_ANAPL</name>
<sequence length="271" mass="29071">MDVCTAAWSCAGSLGACRLAPRSSLLAKRSISVEQPGARGSAGQLPPLSSDGCGGEGNNHGSRAQQHADETGNSALHTGARRPAAAPRAGDDSQGTATPMAAGEAARVLPRQGSSELRVTEALNLFPFIYRAETSRGEKNFSPPPHAVGDEGMTRIGVLTTSTDSRDPLLRGETPLWEPPVRWSYARRSRADLADGRVCPLGISTDECKLNYRPFSFQSGYLRHILSASASGVTLNNRREHFPVPEVEFCTVFITCEMSGAWLRFVSHHPE</sequence>
<feature type="compositionally biased region" description="Polar residues" evidence="1">
    <location>
        <begin position="59"/>
        <end position="76"/>
    </location>
</feature>
<dbReference type="EMBL" id="KB742418">
    <property type="protein sequence ID" value="EOB08814.1"/>
    <property type="molecule type" value="Genomic_DNA"/>
</dbReference>
<evidence type="ECO:0000256" key="1">
    <source>
        <dbReference type="SAM" id="MobiDB-lite"/>
    </source>
</evidence>
<feature type="region of interest" description="Disordered" evidence="1">
    <location>
        <begin position="34"/>
        <end position="103"/>
    </location>
</feature>
<dbReference type="AlphaFoldDB" id="R0LST3"/>
<reference evidence="3" key="1">
    <citation type="journal article" date="2013" name="Nat. Genet.">
        <title>The duck genome and transcriptome provide insight into an avian influenza virus reservoir species.</title>
        <authorList>
            <person name="Huang Y."/>
            <person name="Li Y."/>
            <person name="Burt D.W."/>
            <person name="Chen H."/>
            <person name="Zhang Y."/>
            <person name="Qian W."/>
            <person name="Kim H."/>
            <person name="Gan S."/>
            <person name="Zhao Y."/>
            <person name="Li J."/>
            <person name="Yi K."/>
            <person name="Feng H."/>
            <person name="Zhu P."/>
            <person name="Li B."/>
            <person name="Liu Q."/>
            <person name="Fairley S."/>
            <person name="Magor K.E."/>
            <person name="Du Z."/>
            <person name="Hu X."/>
            <person name="Goodman L."/>
            <person name="Tafer H."/>
            <person name="Vignal A."/>
            <person name="Lee T."/>
            <person name="Kim K.W."/>
            <person name="Sheng Z."/>
            <person name="An Y."/>
            <person name="Searle S."/>
            <person name="Herrero J."/>
            <person name="Groenen M.A."/>
            <person name="Crooijmans R.P."/>
            <person name="Faraut T."/>
            <person name="Cai Q."/>
            <person name="Webster R.G."/>
            <person name="Aldridge J.R."/>
            <person name="Warren W.C."/>
            <person name="Bartschat S."/>
            <person name="Kehr S."/>
            <person name="Marz M."/>
            <person name="Stadler P.F."/>
            <person name="Smith J."/>
            <person name="Kraus R.H."/>
            <person name="Zhao Y."/>
            <person name="Ren L."/>
            <person name="Fei J."/>
            <person name="Morisson M."/>
            <person name="Kaiser P."/>
            <person name="Griffin D.K."/>
            <person name="Rao M."/>
            <person name="Pitel F."/>
            <person name="Wang J."/>
            <person name="Li N."/>
        </authorList>
    </citation>
    <scope>NUCLEOTIDE SEQUENCE [LARGE SCALE GENOMIC DNA]</scope>
</reference>
<protein>
    <submittedName>
        <fullName evidence="2">Uncharacterized protein</fullName>
    </submittedName>
</protein>
<keyword evidence="3" id="KW-1185">Reference proteome</keyword>
<evidence type="ECO:0000313" key="3">
    <source>
        <dbReference type="Proteomes" id="UP000296049"/>
    </source>
</evidence>
<organism evidence="2 3">
    <name type="scientific">Anas platyrhynchos</name>
    <name type="common">Mallard</name>
    <name type="synonym">Anas boschas</name>
    <dbReference type="NCBI Taxonomy" id="8839"/>
    <lineage>
        <taxon>Eukaryota</taxon>
        <taxon>Metazoa</taxon>
        <taxon>Chordata</taxon>
        <taxon>Craniata</taxon>
        <taxon>Vertebrata</taxon>
        <taxon>Euteleostomi</taxon>
        <taxon>Archelosauria</taxon>
        <taxon>Archosauria</taxon>
        <taxon>Dinosauria</taxon>
        <taxon>Saurischia</taxon>
        <taxon>Theropoda</taxon>
        <taxon>Coelurosauria</taxon>
        <taxon>Aves</taxon>
        <taxon>Neognathae</taxon>
        <taxon>Galloanserae</taxon>
        <taxon>Anseriformes</taxon>
        <taxon>Anatidae</taxon>
        <taxon>Anatinae</taxon>
        <taxon>Anas</taxon>
    </lineage>
</organism>
<dbReference type="Proteomes" id="UP000296049">
    <property type="component" value="Unassembled WGS sequence"/>
</dbReference>
<accession>R0LST3</accession>
<gene>
    <name evidence="2" type="ORF">Anapl_02285</name>
</gene>
<proteinExistence type="predicted"/>